<reference evidence="4" key="1">
    <citation type="submission" date="2016-06" db="UniProtKB">
        <authorList>
            <consortium name="WormBaseParasite"/>
        </authorList>
    </citation>
    <scope>IDENTIFICATION</scope>
</reference>
<accession>A0A183U8W5</accession>
<sequence>MHEKKLLCAALTDRGVHAVRNAVMVQIPLQYGILDERKSTLIPEWNSIADQCNPRAMEFLDFHSVSPGFCARRNVSCR</sequence>
<dbReference type="EMBL" id="UYWY01009921">
    <property type="protein sequence ID" value="VDM33218.1"/>
    <property type="molecule type" value="Genomic_DNA"/>
</dbReference>
<dbReference type="AlphaFoldDB" id="A0A183U8W5"/>
<protein>
    <submittedName>
        <fullName evidence="2 4">Uncharacterized protein</fullName>
    </submittedName>
</protein>
<dbReference type="Proteomes" id="UP000050794">
    <property type="component" value="Unassembled WGS sequence"/>
</dbReference>
<keyword evidence="3" id="KW-1185">Reference proteome</keyword>
<evidence type="ECO:0000313" key="3">
    <source>
        <dbReference type="Proteomes" id="UP000050794"/>
    </source>
</evidence>
<dbReference type="SUPFAM" id="SSF55120">
    <property type="entry name" value="Pseudouridine synthase"/>
    <property type="match status" value="1"/>
</dbReference>
<dbReference type="Gene3D" id="3.30.70.580">
    <property type="entry name" value="Pseudouridine synthase I, catalytic domain, N-terminal subdomain"/>
    <property type="match status" value="1"/>
</dbReference>
<dbReference type="WBParaSite" id="TCNE_0000493501-mRNA-1">
    <property type="protein sequence ID" value="TCNE_0000493501-mRNA-1"/>
    <property type="gene ID" value="TCNE_0000493501"/>
</dbReference>
<organism evidence="3 4">
    <name type="scientific">Toxocara canis</name>
    <name type="common">Canine roundworm</name>
    <dbReference type="NCBI Taxonomy" id="6265"/>
    <lineage>
        <taxon>Eukaryota</taxon>
        <taxon>Metazoa</taxon>
        <taxon>Ecdysozoa</taxon>
        <taxon>Nematoda</taxon>
        <taxon>Chromadorea</taxon>
        <taxon>Rhabditida</taxon>
        <taxon>Spirurina</taxon>
        <taxon>Ascaridomorpha</taxon>
        <taxon>Ascaridoidea</taxon>
        <taxon>Toxocaridae</taxon>
        <taxon>Toxocara</taxon>
    </lineage>
</organism>
<dbReference type="InterPro" id="IPR020103">
    <property type="entry name" value="PsdUridine_synth_cat_dom_sf"/>
</dbReference>
<keyword evidence="1" id="KW-0413">Isomerase</keyword>
<evidence type="ECO:0000313" key="2">
    <source>
        <dbReference type="EMBL" id="VDM33218.1"/>
    </source>
</evidence>
<dbReference type="GO" id="GO:0009982">
    <property type="term" value="F:pseudouridine synthase activity"/>
    <property type="evidence" value="ECO:0007669"/>
    <property type="project" value="InterPro"/>
</dbReference>
<dbReference type="InterPro" id="IPR020094">
    <property type="entry name" value="TruA/RsuA/RluB/E/F_N"/>
</dbReference>
<dbReference type="GO" id="GO:0003723">
    <property type="term" value="F:RNA binding"/>
    <property type="evidence" value="ECO:0007669"/>
    <property type="project" value="InterPro"/>
</dbReference>
<evidence type="ECO:0000256" key="1">
    <source>
        <dbReference type="ARBA" id="ARBA00023235"/>
    </source>
</evidence>
<dbReference type="GO" id="GO:0001522">
    <property type="term" value="P:pseudouridine synthesis"/>
    <property type="evidence" value="ECO:0007669"/>
    <property type="project" value="InterPro"/>
</dbReference>
<proteinExistence type="predicted"/>
<gene>
    <name evidence="2" type="ORF">TCNE_LOCUS4936</name>
</gene>
<reference evidence="2 3" key="2">
    <citation type="submission" date="2018-11" db="EMBL/GenBank/DDBJ databases">
        <authorList>
            <consortium name="Pathogen Informatics"/>
        </authorList>
    </citation>
    <scope>NUCLEOTIDE SEQUENCE [LARGE SCALE GENOMIC DNA]</scope>
</reference>
<name>A0A183U8W5_TOXCA</name>
<evidence type="ECO:0000313" key="4">
    <source>
        <dbReference type="WBParaSite" id="TCNE_0000493501-mRNA-1"/>
    </source>
</evidence>